<evidence type="ECO:0000313" key="1">
    <source>
        <dbReference type="EMBL" id="RUA23115.1"/>
    </source>
</evidence>
<dbReference type="GO" id="GO:0003824">
    <property type="term" value="F:catalytic activity"/>
    <property type="evidence" value="ECO:0007669"/>
    <property type="project" value="UniProtKB-ARBA"/>
</dbReference>
<name>A0A3S0QGF0_9GAMM</name>
<proteinExistence type="predicted"/>
<dbReference type="EMBL" id="RXHI01000003">
    <property type="protein sequence ID" value="RUA23115.1"/>
    <property type="molecule type" value="Genomic_DNA"/>
</dbReference>
<comment type="caution">
    <text evidence="1">The sequence shown here is derived from an EMBL/GenBank/DDBJ whole genome shotgun (WGS) entry which is preliminary data.</text>
</comment>
<evidence type="ECO:0008006" key="2">
    <source>
        <dbReference type="Google" id="ProtNLM"/>
    </source>
</evidence>
<protein>
    <recommendedName>
        <fullName evidence="2">Carbohydrate kinase PfkB domain-containing protein</fullName>
    </recommendedName>
</protein>
<reference evidence="1" key="1">
    <citation type="submission" date="2018-12" db="EMBL/GenBank/DDBJ databases">
        <authorList>
            <person name="Jadhav K."/>
            <person name="Kushwaha B."/>
            <person name="Jadhav I."/>
        </authorList>
    </citation>
    <scope>NUCLEOTIDE SEQUENCE [LARGE SCALE GENOMIC DNA]</scope>
    <source>
        <strain evidence="1">SBS 10</strain>
    </source>
</reference>
<sequence length="88" mass="9089">MARVLLSTLNPALDLSIGLERLEPGAVSHSRATSIRPPARNVSIGACWSRWGATSSGFLGADNGTSTRLQALGVEDAFLNVPAGRASA</sequence>
<dbReference type="Gene3D" id="3.40.1190.20">
    <property type="match status" value="1"/>
</dbReference>
<organism evidence="1">
    <name type="scientific">Billgrantia gudaonensis</name>
    <dbReference type="NCBI Taxonomy" id="376427"/>
    <lineage>
        <taxon>Bacteria</taxon>
        <taxon>Pseudomonadati</taxon>
        <taxon>Pseudomonadota</taxon>
        <taxon>Gammaproteobacteria</taxon>
        <taxon>Oceanospirillales</taxon>
        <taxon>Halomonadaceae</taxon>
        <taxon>Billgrantia</taxon>
    </lineage>
</organism>
<gene>
    <name evidence="1" type="ORF">DSL92_01475</name>
</gene>
<dbReference type="AlphaFoldDB" id="A0A3S0QGF0"/>
<accession>A0A3S0QGF0</accession>
<dbReference type="InterPro" id="IPR029056">
    <property type="entry name" value="Ribokinase-like"/>
</dbReference>